<keyword evidence="4" id="KW-1185">Reference proteome</keyword>
<keyword evidence="2" id="KW-0812">Transmembrane</keyword>
<proteinExistence type="predicted"/>
<reference evidence="3 4" key="1">
    <citation type="submission" date="2017-11" db="EMBL/GenBank/DDBJ databases">
        <title>Draft genome sequence of magnetotactic bacterium Magnetospirillum kuznetsovii LBB-42.</title>
        <authorList>
            <person name="Grouzdev D.S."/>
            <person name="Rysina M.S."/>
            <person name="Baslerov R.V."/>
            <person name="Koziaeva V."/>
        </authorList>
    </citation>
    <scope>NUCLEOTIDE SEQUENCE [LARGE SCALE GENOMIC DNA]</scope>
    <source>
        <strain evidence="3 4">LBB-42</strain>
    </source>
</reference>
<dbReference type="EMBL" id="PGTO01000016">
    <property type="protein sequence ID" value="RAU20828.1"/>
    <property type="molecule type" value="Genomic_DNA"/>
</dbReference>
<evidence type="ECO:0000256" key="2">
    <source>
        <dbReference type="SAM" id="Phobius"/>
    </source>
</evidence>
<evidence type="ECO:0000256" key="1">
    <source>
        <dbReference type="SAM" id="MobiDB-lite"/>
    </source>
</evidence>
<evidence type="ECO:0000313" key="3">
    <source>
        <dbReference type="EMBL" id="RAU20828.1"/>
    </source>
</evidence>
<feature type="region of interest" description="Disordered" evidence="1">
    <location>
        <begin position="1"/>
        <end position="21"/>
    </location>
</feature>
<accession>A0A364NUS2</accession>
<gene>
    <name evidence="3" type="ORF">CU669_16270</name>
</gene>
<comment type="caution">
    <text evidence="3">The sequence shown here is derived from an EMBL/GenBank/DDBJ whole genome shotgun (WGS) entry which is preliminary data.</text>
</comment>
<keyword evidence="2" id="KW-0472">Membrane</keyword>
<feature type="transmembrane region" description="Helical" evidence="2">
    <location>
        <begin position="29"/>
        <end position="45"/>
    </location>
</feature>
<name>A0A364NUS2_9PROT</name>
<dbReference type="AlphaFoldDB" id="A0A364NUS2"/>
<organism evidence="3 4">
    <name type="scientific">Paramagnetospirillum kuznetsovii</name>
    <dbReference type="NCBI Taxonomy" id="2053833"/>
    <lineage>
        <taxon>Bacteria</taxon>
        <taxon>Pseudomonadati</taxon>
        <taxon>Pseudomonadota</taxon>
        <taxon>Alphaproteobacteria</taxon>
        <taxon>Rhodospirillales</taxon>
        <taxon>Magnetospirillaceae</taxon>
        <taxon>Paramagnetospirillum</taxon>
    </lineage>
</organism>
<keyword evidence="2" id="KW-1133">Transmembrane helix</keyword>
<dbReference type="Proteomes" id="UP000251075">
    <property type="component" value="Unassembled WGS sequence"/>
</dbReference>
<sequence>MQEGAMAPEPNPLRHQGAHERLDHRDPPWMYLVLLAVVVGGLLAANPSSIPDRALTAFTTLVSGGH</sequence>
<evidence type="ECO:0000313" key="4">
    <source>
        <dbReference type="Proteomes" id="UP000251075"/>
    </source>
</evidence>
<protein>
    <submittedName>
        <fullName evidence="3">Uncharacterized protein</fullName>
    </submittedName>
</protein>